<name>X0SM10_9ZZZZ</name>
<accession>X0SM10</accession>
<feature type="non-terminal residue" evidence="1">
    <location>
        <position position="1"/>
    </location>
</feature>
<reference evidence="1" key="1">
    <citation type="journal article" date="2014" name="Front. Microbiol.">
        <title>High frequency of phylogenetically diverse reductive dehalogenase-homologous genes in deep subseafloor sedimentary metagenomes.</title>
        <authorList>
            <person name="Kawai M."/>
            <person name="Futagami T."/>
            <person name="Toyoda A."/>
            <person name="Takaki Y."/>
            <person name="Nishi S."/>
            <person name="Hori S."/>
            <person name="Arai W."/>
            <person name="Tsubouchi T."/>
            <person name="Morono Y."/>
            <person name="Uchiyama I."/>
            <person name="Ito T."/>
            <person name="Fujiyama A."/>
            <person name="Inagaki F."/>
            <person name="Takami H."/>
        </authorList>
    </citation>
    <scope>NUCLEOTIDE SEQUENCE</scope>
    <source>
        <strain evidence="1">Expedition CK06-06</strain>
    </source>
</reference>
<evidence type="ECO:0008006" key="2">
    <source>
        <dbReference type="Google" id="ProtNLM"/>
    </source>
</evidence>
<sequence length="396" mass="45387">EHTHNFRNCPVRENRGIEYLMEWTDRFVAGNKMNVLFLDISALVKHKRRPEFNGTERIYSLDDLRRFGAFCRERFVDLCPAWQIGGHASWWQLVGYHPELREKGWRSQADVTHPNHDAIMLDCMLDVIEAMKPKYVSPKSDEWWHTRRADEAPHKLLRGKTRAEAFLNVHVKLNAWLKARGIRMMIYHDMLTPYHNGKRYDLYKIVDKFPKDVIIQLWSAGNVEKDLRWFTKRGFEVWTNGTGFVPLGPKTRGLVGGYGKGLYSFGAYRNGLLDKFTHLQSMGSLIHAADYAWNLSRREGEALDHARLVALRHLLAARPNPRAGARVVPVDIDGSLGHSFAAFLRRVRPKAYPRSAAAIEMPGGVREVGFIPTRLGGDAERNCIVLRKGGRPVTLP</sequence>
<feature type="non-terminal residue" evidence="1">
    <location>
        <position position="396"/>
    </location>
</feature>
<dbReference type="AlphaFoldDB" id="X0SM10"/>
<proteinExistence type="predicted"/>
<comment type="caution">
    <text evidence="1">The sequence shown here is derived from an EMBL/GenBank/DDBJ whole genome shotgun (WGS) entry which is preliminary data.</text>
</comment>
<evidence type="ECO:0000313" key="1">
    <source>
        <dbReference type="EMBL" id="GAF82054.1"/>
    </source>
</evidence>
<dbReference type="SUPFAM" id="SSF51445">
    <property type="entry name" value="(Trans)glycosidases"/>
    <property type="match status" value="1"/>
</dbReference>
<gene>
    <name evidence="1" type="ORF">S01H1_14178</name>
</gene>
<dbReference type="InterPro" id="IPR017853">
    <property type="entry name" value="GH"/>
</dbReference>
<dbReference type="EMBL" id="BARS01007360">
    <property type="protein sequence ID" value="GAF82054.1"/>
    <property type="molecule type" value="Genomic_DNA"/>
</dbReference>
<protein>
    <recommendedName>
        <fullName evidence="2">Beta-N-acetylhexosaminidase</fullName>
    </recommendedName>
</protein>
<dbReference type="Gene3D" id="3.20.20.80">
    <property type="entry name" value="Glycosidases"/>
    <property type="match status" value="1"/>
</dbReference>
<organism evidence="1">
    <name type="scientific">marine sediment metagenome</name>
    <dbReference type="NCBI Taxonomy" id="412755"/>
    <lineage>
        <taxon>unclassified sequences</taxon>
        <taxon>metagenomes</taxon>
        <taxon>ecological metagenomes</taxon>
    </lineage>
</organism>